<accession>A0A0K6HSQ6</accession>
<organism evidence="2 3">
    <name type="scientific">Thiomonas bhubaneswarensis</name>
    <dbReference type="NCBI Taxonomy" id="339866"/>
    <lineage>
        <taxon>Bacteria</taxon>
        <taxon>Pseudomonadati</taxon>
        <taxon>Pseudomonadota</taxon>
        <taxon>Betaproteobacteria</taxon>
        <taxon>Burkholderiales</taxon>
        <taxon>Thiomonas</taxon>
    </lineage>
</organism>
<feature type="region of interest" description="Disordered" evidence="1">
    <location>
        <begin position="49"/>
        <end position="71"/>
    </location>
</feature>
<evidence type="ECO:0000313" key="3">
    <source>
        <dbReference type="Proteomes" id="UP000183649"/>
    </source>
</evidence>
<dbReference type="STRING" id="339866.GCA_001418255_00431"/>
<proteinExistence type="predicted"/>
<dbReference type="Proteomes" id="UP000183649">
    <property type="component" value="Unassembled WGS sequence"/>
</dbReference>
<dbReference type="AlphaFoldDB" id="A0A0K6HSQ6"/>
<evidence type="ECO:0000313" key="2">
    <source>
        <dbReference type="EMBL" id="CUA93955.1"/>
    </source>
</evidence>
<protein>
    <submittedName>
        <fullName evidence="2">Uncharacterized protein</fullName>
    </submittedName>
</protein>
<reference evidence="3" key="1">
    <citation type="submission" date="2015-08" db="EMBL/GenBank/DDBJ databases">
        <authorList>
            <person name="Varghese N."/>
        </authorList>
    </citation>
    <scope>NUCLEOTIDE SEQUENCE [LARGE SCALE GENOMIC DNA]</scope>
    <source>
        <strain evidence="3">DSM 18181</strain>
    </source>
</reference>
<evidence type="ECO:0000256" key="1">
    <source>
        <dbReference type="SAM" id="MobiDB-lite"/>
    </source>
</evidence>
<keyword evidence="3" id="KW-1185">Reference proteome</keyword>
<dbReference type="EMBL" id="CYHF01000001">
    <property type="protein sequence ID" value="CUA93955.1"/>
    <property type="molecule type" value="Genomic_DNA"/>
</dbReference>
<name>A0A0K6HSQ6_9BURK</name>
<gene>
    <name evidence="2" type="ORF">Ga0061069_101435</name>
</gene>
<sequence>MAQSREAMRHVQPIESLDYATGHATDHATNCAQAPSQGVQTFTVLTLGSGTASPRISSRPGVRVTEKNRRP</sequence>